<dbReference type="PANTHER" id="PTHR33607">
    <property type="entry name" value="ENDONUCLEASE-1"/>
    <property type="match status" value="1"/>
</dbReference>
<evidence type="ECO:0000256" key="1">
    <source>
        <dbReference type="ARBA" id="ARBA00022722"/>
    </source>
</evidence>
<keyword evidence="2" id="KW-0378">Hydrolase</keyword>
<dbReference type="EMBL" id="JAESWB010000092">
    <property type="protein sequence ID" value="MBL4951805.1"/>
    <property type="molecule type" value="Genomic_DNA"/>
</dbReference>
<proteinExistence type="predicted"/>
<sequence>MAKKRKNVKSLWEDSSELIQLHKQLAYLRENKRKINVDRDLYYNEDQNKIDVKRYYATIFDSECTGIELFYKYSSLLTKTHKNQIPYFISKDLYLYTWVDLYPDGTVKSIYSGNEKDPESLIIQDHSIITEKYVEFQQFLQKVERKEFDSLKQLKSFERRLKLNTEHIVPQSWFSALEPMKGDLHHLFVCEPECNIARSNFPYEDFAFYHPESPDEPIHNHCGVATEDRFEPEYGKGAAARAMLYFILRYPRAIKKAYRVQINLPLLLKWHQEFPVSLYEKHRNQAIFQAQGNRNPFIDFPRSAEKIKFPYF</sequence>
<dbReference type="InterPro" id="IPR007346">
    <property type="entry name" value="Endonuclease-I"/>
</dbReference>
<organism evidence="3 4">
    <name type="scientific">Neobacillus paridis</name>
    <dbReference type="NCBI Taxonomy" id="2803862"/>
    <lineage>
        <taxon>Bacteria</taxon>
        <taxon>Bacillati</taxon>
        <taxon>Bacillota</taxon>
        <taxon>Bacilli</taxon>
        <taxon>Bacillales</taxon>
        <taxon>Bacillaceae</taxon>
        <taxon>Neobacillus</taxon>
    </lineage>
</organism>
<comment type="caution">
    <text evidence="3">The sequence shown here is derived from an EMBL/GenBank/DDBJ whole genome shotgun (WGS) entry which is preliminary data.</text>
</comment>
<evidence type="ECO:0000313" key="3">
    <source>
        <dbReference type="EMBL" id="MBL4951805.1"/>
    </source>
</evidence>
<gene>
    <name evidence="3" type="ORF">JK635_06095</name>
</gene>
<dbReference type="SUPFAM" id="SSF54060">
    <property type="entry name" value="His-Me finger endonucleases"/>
    <property type="match status" value="1"/>
</dbReference>
<accession>A0ABS1TKG3</accession>
<reference evidence="3 4" key="1">
    <citation type="submission" date="2021-01" db="EMBL/GenBank/DDBJ databases">
        <title>Genome public.</title>
        <authorList>
            <person name="Liu C."/>
            <person name="Sun Q."/>
        </authorList>
    </citation>
    <scope>NUCLEOTIDE SEQUENCE [LARGE SCALE GENOMIC DNA]</scope>
    <source>
        <strain evidence="3 4">YIM B02564</strain>
    </source>
</reference>
<protein>
    <submittedName>
        <fullName evidence="3">Endonuclease</fullName>
    </submittedName>
</protein>
<dbReference type="PANTHER" id="PTHR33607:SF2">
    <property type="entry name" value="ENDONUCLEASE-1"/>
    <property type="match status" value="1"/>
</dbReference>
<keyword evidence="1" id="KW-0540">Nuclease</keyword>
<dbReference type="RefSeq" id="WP_202653090.1">
    <property type="nucleotide sequence ID" value="NZ_JAESWB010000092.1"/>
</dbReference>
<evidence type="ECO:0000313" key="4">
    <source>
        <dbReference type="Proteomes" id="UP000623967"/>
    </source>
</evidence>
<name>A0ABS1TKG3_9BACI</name>
<dbReference type="Pfam" id="PF04231">
    <property type="entry name" value="Endonuclease_1"/>
    <property type="match status" value="1"/>
</dbReference>
<keyword evidence="4" id="KW-1185">Reference proteome</keyword>
<dbReference type="Proteomes" id="UP000623967">
    <property type="component" value="Unassembled WGS sequence"/>
</dbReference>
<keyword evidence="3" id="KW-0255">Endonuclease</keyword>
<dbReference type="GO" id="GO:0004519">
    <property type="term" value="F:endonuclease activity"/>
    <property type="evidence" value="ECO:0007669"/>
    <property type="project" value="UniProtKB-KW"/>
</dbReference>
<evidence type="ECO:0000256" key="2">
    <source>
        <dbReference type="ARBA" id="ARBA00022801"/>
    </source>
</evidence>
<dbReference type="InterPro" id="IPR044925">
    <property type="entry name" value="His-Me_finger_sf"/>
</dbReference>